<accession>A0ABY5Y676</accession>
<dbReference type="SMART" id="SM00463">
    <property type="entry name" value="SMR"/>
    <property type="match status" value="1"/>
</dbReference>
<dbReference type="SUPFAM" id="SSF160443">
    <property type="entry name" value="SMR domain-like"/>
    <property type="match status" value="1"/>
</dbReference>
<evidence type="ECO:0000313" key="3">
    <source>
        <dbReference type="EMBL" id="UWX06698.1"/>
    </source>
</evidence>
<protein>
    <submittedName>
        <fullName evidence="3">Smr/MutS family protein</fullName>
    </submittedName>
</protein>
<feature type="compositionally biased region" description="Basic and acidic residues" evidence="1">
    <location>
        <begin position="1"/>
        <end position="30"/>
    </location>
</feature>
<dbReference type="EMBL" id="CP065938">
    <property type="protein sequence ID" value="UWX06698.1"/>
    <property type="molecule type" value="Genomic_DNA"/>
</dbReference>
<dbReference type="PANTHER" id="PTHR35562:SF2">
    <property type="entry name" value="DNA ENDONUCLEASE SMRA-RELATED"/>
    <property type="match status" value="1"/>
</dbReference>
<organism evidence="3 4">
    <name type="scientific">Taurinivorans muris</name>
    <dbReference type="NCBI Taxonomy" id="2787751"/>
    <lineage>
        <taxon>Bacteria</taxon>
        <taxon>Pseudomonadati</taxon>
        <taxon>Thermodesulfobacteriota</taxon>
        <taxon>Desulfovibrionia</taxon>
        <taxon>Desulfovibrionales</taxon>
        <taxon>Desulfovibrionaceae</taxon>
        <taxon>Taurinivorans</taxon>
    </lineage>
</organism>
<evidence type="ECO:0000259" key="2">
    <source>
        <dbReference type="PROSITE" id="PS50828"/>
    </source>
</evidence>
<dbReference type="InterPro" id="IPR036063">
    <property type="entry name" value="Smr_dom_sf"/>
</dbReference>
<dbReference type="PROSITE" id="PS50828">
    <property type="entry name" value="SMR"/>
    <property type="match status" value="1"/>
</dbReference>
<name>A0ABY5Y676_9BACT</name>
<gene>
    <name evidence="3" type="ORF">JBF11_00875</name>
</gene>
<reference evidence="3" key="1">
    <citation type="submission" date="2020-12" db="EMBL/GenBank/DDBJ databases">
        <title>Taurinivorans muris gen. nov., sp. nov., fundamental and realized metabolic niche of a ubiquitous sulfidogenic bacterium in the murine intestine.</title>
        <authorList>
            <person name="Ye H."/>
            <person name="Hanson B.T."/>
            <person name="Loy A."/>
        </authorList>
    </citation>
    <scope>NUCLEOTIDE SEQUENCE</scope>
    <source>
        <strain evidence="3">LT0009</strain>
    </source>
</reference>
<dbReference type="Gene3D" id="3.30.1370.110">
    <property type="match status" value="1"/>
</dbReference>
<feature type="domain" description="Smr" evidence="2">
    <location>
        <begin position="118"/>
        <end position="202"/>
    </location>
</feature>
<dbReference type="PANTHER" id="PTHR35562">
    <property type="entry name" value="DNA ENDONUCLEASE SMRA-RELATED"/>
    <property type="match status" value="1"/>
</dbReference>
<feature type="region of interest" description="Disordered" evidence="1">
    <location>
        <begin position="1"/>
        <end position="33"/>
    </location>
</feature>
<keyword evidence="4" id="KW-1185">Reference proteome</keyword>
<dbReference type="Pfam" id="PF01713">
    <property type="entry name" value="Smr"/>
    <property type="match status" value="1"/>
</dbReference>
<evidence type="ECO:0000313" key="4">
    <source>
        <dbReference type="Proteomes" id="UP001058120"/>
    </source>
</evidence>
<dbReference type="InterPro" id="IPR002625">
    <property type="entry name" value="Smr_dom"/>
</dbReference>
<evidence type="ECO:0000256" key="1">
    <source>
        <dbReference type="SAM" id="MobiDB-lite"/>
    </source>
</evidence>
<sequence>MRKKERVSARQPEKQEGTKKKIVVDTKHEENQEDTDDFYKAMQDVKSLDGKGRAVVPCTKELNVSPPPATNPLQDFMDGKLEFALNATEDYVEGHILGMDLMTVGKLQSRQYSPEAHIDLHGLNIEQAYYNLVAFFRNSYQRGLRTVLVVTGKGKNSVNGMPILRNKVQEWFTKDPFRRVVIAFCTAKQEDGGTGALYVLIRKQKKTNGKVCWDLTPTDSVFFL</sequence>
<proteinExistence type="predicted"/>
<dbReference type="Proteomes" id="UP001058120">
    <property type="component" value="Chromosome"/>
</dbReference>